<organism evidence="5 6">
    <name type="scientific">Leucobacter muris</name>
    <dbReference type="NCBI Taxonomy" id="1935379"/>
    <lineage>
        <taxon>Bacteria</taxon>
        <taxon>Bacillati</taxon>
        <taxon>Actinomycetota</taxon>
        <taxon>Actinomycetes</taxon>
        <taxon>Micrococcales</taxon>
        <taxon>Microbacteriaceae</taxon>
        <taxon>Leucobacter</taxon>
    </lineage>
</organism>
<dbReference type="CDD" id="cd03293">
    <property type="entry name" value="ABC_NrtD_SsuB_transporters"/>
    <property type="match status" value="1"/>
</dbReference>
<evidence type="ECO:0000256" key="3">
    <source>
        <dbReference type="ARBA" id="ARBA00022840"/>
    </source>
</evidence>
<dbReference type="InterPro" id="IPR050166">
    <property type="entry name" value="ABC_transporter_ATP-bind"/>
</dbReference>
<dbReference type="EMBL" id="CP035037">
    <property type="protein sequence ID" value="QAB18955.1"/>
    <property type="molecule type" value="Genomic_DNA"/>
</dbReference>
<evidence type="ECO:0000313" key="6">
    <source>
        <dbReference type="Proteomes" id="UP000285768"/>
    </source>
</evidence>
<keyword evidence="1" id="KW-0813">Transport</keyword>
<keyword evidence="6" id="KW-1185">Reference proteome</keyword>
<dbReference type="Pfam" id="PF00005">
    <property type="entry name" value="ABC_tran"/>
    <property type="match status" value="1"/>
</dbReference>
<dbReference type="InterPro" id="IPR027417">
    <property type="entry name" value="P-loop_NTPase"/>
</dbReference>
<name>A0ABX5QIV6_9MICO</name>
<dbReference type="Gene3D" id="3.40.50.300">
    <property type="entry name" value="P-loop containing nucleotide triphosphate hydrolases"/>
    <property type="match status" value="1"/>
</dbReference>
<gene>
    <name evidence="5" type="ORF">Leucomu_14455</name>
</gene>
<keyword evidence="2" id="KW-0547">Nucleotide-binding</keyword>
<protein>
    <submittedName>
        <fullName evidence="5">ABC transporter ATP-binding protein</fullName>
    </submittedName>
</protein>
<dbReference type="InterPro" id="IPR017871">
    <property type="entry name" value="ABC_transporter-like_CS"/>
</dbReference>
<evidence type="ECO:0000256" key="1">
    <source>
        <dbReference type="ARBA" id="ARBA00022448"/>
    </source>
</evidence>
<dbReference type="PROSITE" id="PS50893">
    <property type="entry name" value="ABC_TRANSPORTER_2"/>
    <property type="match status" value="1"/>
</dbReference>
<dbReference type="Proteomes" id="UP000285768">
    <property type="component" value="Chromosome"/>
</dbReference>
<feature type="domain" description="ABC transporter" evidence="4">
    <location>
        <begin position="4"/>
        <end position="237"/>
    </location>
</feature>
<accession>A0ABX5QIV6</accession>
<evidence type="ECO:0000259" key="4">
    <source>
        <dbReference type="PROSITE" id="PS50893"/>
    </source>
</evidence>
<dbReference type="RefSeq" id="WP_017883988.1">
    <property type="nucleotide sequence ID" value="NZ_CP035037.1"/>
</dbReference>
<reference evidence="5 6" key="1">
    <citation type="submission" date="2019-01" db="EMBL/GenBank/DDBJ databases">
        <title>Leucobacter muris sp. nov. isolated from the nose of a laboratory mouse.</title>
        <authorList>
            <person name="Benga L."/>
            <person name="Sproeer C."/>
            <person name="Schumann P."/>
            <person name="Verbarg S."/>
            <person name="Bunk B."/>
            <person name="Engelhardt E."/>
            <person name="Benten P.M."/>
            <person name="Sager M."/>
        </authorList>
    </citation>
    <scope>NUCLEOTIDE SEQUENCE [LARGE SCALE GENOMIC DNA]</scope>
    <source>
        <strain evidence="5 6">DSM 101948</strain>
    </source>
</reference>
<dbReference type="SMART" id="SM00382">
    <property type="entry name" value="AAA"/>
    <property type="match status" value="1"/>
</dbReference>
<sequence length="261" mass="29257">MSLLQIEHVQQTYVDQYNGERVTAIDDVNFTIPEGQFVSLIGPSGCGKTTMLNIVAGFVKATGGRVLLAGEQITGPGVDRGVVFQDFALFPWMTVEKNVAFGLKMRGMPKSQRLEEARRMIGLVGLEGFERKYPHELSGGMRQRAGVARVLATEPTMMLMDEPFASIDAQTRRTLQQEVLRIWETQRPTVLFVTHDVEEAIFMADRVVVLSGRPSTVAADLDVTLPRPRVWKETARDPEFLRMRGRLMTMLGVEDEEEAEL</sequence>
<dbReference type="PROSITE" id="PS00211">
    <property type="entry name" value="ABC_TRANSPORTER_1"/>
    <property type="match status" value="1"/>
</dbReference>
<evidence type="ECO:0000256" key="2">
    <source>
        <dbReference type="ARBA" id="ARBA00022741"/>
    </source>
</evidence>
<keyword evidence="3 5" id="KW-0067">ATP-binding</keyword>
<dbReference type="SUPFAM" id="SSF52540">
    <property type="entry name" value="P-loop containing nucleoside triphosphate hydrolases"/>
    <property type="match status" value="1"/>
</dbReference>
<dbReference type="InterPro" id="IPR003439">
    <property type="entry name" value="ABC_transporter-like_ATP-bd"/>
</dbReference>
<dbReference type="PANTHER" id="PTHR42788:SF13">
    <property type="entry name" value="ALIPHATIC SULFONATES IMPORT ATP-BINDING PROTEIN SSUB"/>
    <property type="match status" value="1"/>
</dbReference>
<dbReference type="InterPro" id="IPR003593">
    <property type="entry name" value="AAA+_ATPase"/>
</dbReference>
<evidence type="ECO:0000313" key="5">
    <source>
        <dbReference type="EMBL" id="QAB18955.1"/>
    </source>
</evidence>
<dbReference type="PANTHER" id="PTHR42788">
    <property type="entry name" value="TAURINE IMPORT ATP-BINDING PROTEIN-RELATED"/>
    <property type="match status" value="1"/>
</dbReference>
<dbReference type="GO" id="GO:0005524">
    <property type="term" value="F:ATP binding"/>
    <property type="evidence" value="ECO:0007669"/>
    <property type="project" value="UniProtKB-KW"/>
</dbReference>
<proteinExistence type="predicted"/>